<keyword evidence="1" id="KW-0472">Membrane</keyword>
<dbReference type="EMBL" id="FNWL01000001">
    <property type="protein sequence ID" value="SEH11378.1"/>
    <property type="molecule type" value="Genomic_DNA"/>
</dbReference>
<evidence type="ECO:0000313" key="3">
    <source>
        <dbReference type="Proteomes" id="UP000199112"/>
    </source>
</evidence>
<dbReference type="InterPro" id="IPR018719">
    <property type="entry name" value="DUF2243_membrane"/>
</dbReference>
<feature type="transmembrane region" description="Helical" evidence="1">
    <location>
        <begin position="69"/>
        <end position="89"/>
    </location>
</feature>
<keyword evidence="3" id="KW-1185">Reference proteome</keyword>
<evidence type="ECO:0000256" key="1">
    <source>
        <dbReference type="SAM" id="Phobius"/>
    </source>
</evidence>
<proteinExistence type="predicted"/>
<feature type="transmembrane region" description="Helical" evidence="1">
    <location>
        <begin position="139"/>
        <end position="159"/>
    </location>
</feature>
<sequence length="182" mass="19818">MSNHAETWLGLPRRFKPLVLAGVALGLGLGGFFDGLVFHQILQWHHLLSSHPNPSIAGDMALNMQADGLFHAVAWILTAIGVALLLRAWKQPGVPPSGRTLFGSWLMGWGLFNLLEGIVNHHLLGIHHVWPDGPGPVLLWDLAFLLWGFVFLAVGYRLVQTDTTTVPAPGNRSIRDDSGDTG</sequence>
<dbReference type="RefSeq" id="WP_090504221.1">
    <property type="nucleotide sequence ID" value="NZ_FNWL01000001.1"/>
</dbReference>
<evidence type="ECO:0000313" key="2">
    <source>
        <dbReference type="EMBL" id="SEH11378.1"/>
    </source>
</evidence>
<feature type="transmembrane region" description="Helical" evidence="1">
    <location>
        <begin position="18"/>
        <end position="42"/>
    </location>
</feature>
<feature type="transmembrane region" description="Helical" evidence="1">
    <location>
        <begin position="101"/>
        <end position="119"/>
    </location>
</feature>
<keyword evidence="1" id="KW-1133">Transmembrane helix</keyword>
<organism evidence="2 3">
    <name type="scientific">Natronorubrum sediminis</name>
    <dbReference type="NCBI Taxonomy" id="640943"/>
    <lineage>
        <taxon>Archaea</taxon>
        <taxon>Methanobacteriati</taxon>
        <taxon>Methanobacteriota</taxon>
        <taxon>Stenosarchaea group</taxon>
        <taxon>Halobacteria</taxon>
        <taxon>Halobacteriales</taxon>
        <taxon>Natrialbaceae</taxon>
        <taxon>Natronorubrum</taxon>
    </lineage>
</organism>
<dbReference type="AlphaFoldDB" id="A0A1H6FMN5"/>
<dbReference type="OrthoDB" id="241278at2157"/>
<reference evidence="3" key="1">
    <citation type="submission" date="2016-10" db="EMBL/GenBank/DDBJ databases">
        <authorList>
            <person name="Varghese N."/>
            <person name="Submissions S."/>
        </authorList>
    </citation>
    <scope>NUCLEOTIDE SEQUENCE [LARGE SCALE GENOMIC DNA]</scope>
    <source>
        <strain evidence="3">CGMCC 1.8981</strain>
    </source>
</reference>
<dbReference type="Proteomes" id="UP000199112">
    <property type="component" value="Unassembled WGS sequence"/>
</dbReference>
<dbReference type="Pfam" id="PF10002">
    <property type="entry name" value="DUF2243"/>
    <property type="match status" value="1"/>
</dbReference>
<accession>A0A1H6FMN5</accession>
<name>A0A1H6FMN5_9EURY</name>
<keyword evidence="1" id="KW-0812">Transmembrane</keyword>
<protein>
    <submittedName>
        <fullName evidence="2">Uncharacterized membrane protein</fullName>
    </submittedName>
</protein>
<gene>
    <name evidence="2" type="ORF">SAMN04487967_0323</name>
</gene>